<sequence>MSGQKATGPRMRITLNVNGQNHDIQLDPRTTLLDALREHLSLTGTKMGCNHGTCGACTVHVDGRRQLSCLMLAAAAAGSEITTIEGLQGANGAPHPMQAAFVAHDALQCGYCTPGQIMSAIACIEEGHAGSDDEIREYMSGNLCRCAAYPNIVAAIRDVADTTMAEAA</sequence>
<evidence type="ECO:0000256" key="4">
    <source>
        <dbReference type="ARBA" id="ARBA00023004"/>
    </source>
</evidence>
<keyword evidence="8" id="KW-1185">Reference proteome</keyword>
<dbReference type="SUPFAM" id="SSF54292">
    <property type="entry name" value="2Fe-2S ferredoxin-like"/>
    <property type="match status" value="1"/>
</dbReference>
<dbReference type="InterPro" id="IPR036884">
    <property type="entry name" value="2Fe-2S-bd_dom_sf"/>
</dbReference>
<evidence type="ECO:0000256" key="2">
    <source>
        <dbReference type="ARBA" id="ARBA00022723"/>
    </source>
</evidence>
<comment type="caution">
    <text evidence="7">The sequence shown here is derived from an EMBL/GenBank/DDBJ whole genome shotgun (WGS) entry which is preliminary data.</text>
</comment>
<gene>
    <name evidence="7" type="ORF">SIL87_09585</name>
</gene>
<name>A0AAW9DPM2_ACIAO</name>
<dbReference type="Proteomes" id="UP001279553">
    <property type="component" value="Unassembled WGS sequence"/>
</dbReference>
<evidence type="ECO:0000313" key="8">
    <source>
        <dbReference type="Proteomes" id="UP001279553"/>
    </source>
</evidence>
<dbReference type="GO" id="GO:0016903">
    <property type="term" value="F:oxidoreductase activity, acting on the aldehyde or oxo group of donors"/>
    <property type="evidence" value="ECO:0007669"/>
    <property type="project" value="TreeGrafter"/>
</dbReference>
<keyword evidence="3" id="KW-0560">Oxidoreductase</keyword>
<dbReference type="FunFam" id="1.10.150.120:FF:000003">
    <property type="entry name" value="Carbon monoxide dehydrogenase, small subunit"/>
    <property type="match status" value="1"/>
</dbReference>
<dbReference type="Gene3D" id="3.10.20.30">
    <property type="match status" value="1"/>
</dbReference>
<evidence type="ECO:0000259" key="6">
    <source>
        <dbReference type="PROSITE" id="PS51085"/>
    </source>
</evidence>
<keyword evidence="1" id="KW-0001">2Fe-2S</keyword>
<dbReference type="RefSeq" id="WP_319613936.1">
    <property type="nucleotide sequence ID" value="NZ_JAWXYB010000018.1"/>
</dbReference>
<organism evidence="7 8">
    <name type="scientific">Acidiphilium acidophilum</name>
    <name type="common">Thiobacillus acidophilus</name>
    <dbReference type="NCBI Taxonomy" id="76588"/>
    <lineage>
        <taxon>Bacteria</taxon>
        <taxon>Pseudomonadati</taxon>
        <taxon>Pseudomonadota</taxon>
        <taxon>Alphaproteobacteria</taxon>
        <taxon>Acetobacterales</taxon>
        <taxon>Acidocellaceae</taxon>
        <taxon>Acidiphilium</taxon>
    </lineage>
</organism>
<keyword evidence="2" id="KW-0479">Metal-binding</keyword>
<dbReference type="InterPro" id="IPR002888">
    <property type="entry name" value="2Fe-2S-bd"/>
</dbReference>
<dbReference type="PANTHER" id="PTHR45331:SF2">
    <property type="entry name" value="OXIDOREDUCTASE WITH IRON-SULFUR SUBUNIT"/>
    <property type="match status" value="1"/>
</dbReference>
<dbReference type="InterPro" id="IPR036010">
    <property type="entry name" value="2Fe-2S_ferredoxin-like_sf"/>
</dbReference>
<dbReference type="GO" id="GO:0051537">
    <property type="term" value="F:2 iron, 2 sulfur cluster binding"/>
    <property type="evidence" value="ECO:0007669"/>
    <property type="project" value="UniProtKB-KW"/>
</dbReference>
<protein>
    <submittedName>
        <fullName evidence="7">(2Fe-2S)-binding protein</fullName>
    </submittedName>
</protein>
<evidence type="ECO:0000256" key="1">
    <source>
        <dbReference type="ARBA" id="ARBA00022714"/>
    </source>
</evidence>
<feature type="domain" description="2Fe-2S ferredoxin-type" evidence="6">
    <location>
        <begin position="11"/>
        <end position="87"/>
    </location>
</feature>
<dbReference type="Pfam" id="PF00111">
    <property type="entry name" value="Fer2"/>
    <property type="match status" value="1"/>
</dbReference>
<dbReference type="AlphaFoldDB" id="A0AAW9DPM2"/>
<keyword evidence="5" id="KW-0411">Iron-sulfur</keyword>
<evidence type="ECO:0000256" key="5">
    <source>
        <dbReference type="ARBA" id="ARBA00023014"/>
    </source>
</evidence>
<dbReference type="InterPro" id="IPR012675">
    <property type="entry name" value="Beta-grasp_dom_sf"/>
</dbReference>
<dbReference type="Pfam" id="PF01799">
    <property type="entry name" value="Fer2_2"/>
    <property type="match status" value="1"/>
</dbReference>
<dbReference type="InterPro" id="IPR001041">
    <property type="entry name" value="2Fe-2S_ferredoxin-type"/>
</dbReference>
<evidence type="ECO:0000313" key="7">
    <source>
        <dbReference type="EMBL" id="MDX5931014.1"/>
    </source>
</evidence>
<reference evidence="7 8" key="1">
    <citation type="submission" date="2023-11" db="EMBL/GenBank/DDBJ databases">
        <title>MicrobeMod: A computational toolkit for identifying prokaryotic methylation and restriction-modification with nanopore sequencing.</title>
        <authorList>
            <person name="Crits-Christoph A."/>
            <person name="Kang S.C."/>
            <person name="Lee H."/>
            <person name="Ostrov N."/>
        </authorList>
    </citation>
    <scope>NUCLEOTIDE SEQUENCE [LARGE SCALE GENOMIC DNA]</scope>
    <source>
        <strain evidence="7 8">DSMZ 700</strain>
    </source>
</reference>
<dbReference type="PROSITE" id="PS00197">
    <property type="entry name" value="2FE2S_FER_1"/>
    <property type="match status" value="1"/>
</dbReference>
<dbReference type="InterPro" id="IPR052914">
    <property type="entry name" value="Aldehyde_Oxdr_Iron-Sulfur"/>
</dbReference>
<dbReference type="Gene3D" id="1.10.150.120">
    <property type="entry name" value="[2Fe-2S]-binding domain"/>
    <property type="match status" value="1"/>
</dbReference>
<accession>A0AAW9DPM2</accession>
<dbReference type="SUPFAM" id="SSF47741">
    <property type="entry name" value="CO dehydrogenase ISP C-domain like"/>
    <property type="match status" value="1"/>
</dbReference>
<dbReference type="PANTHER" id="PTHR45331">
    <property type="entry name" value="OXIDOREDUCTASE, IRON-SULPHUR BINDING SUBUNIT-RELATED-RELATED"/>
    <property type="match status" value="1"/>
</dbReference>
<dbReference type="CDD" id="cd00207">
    <property type="entry name" value="fer2"/>
    <property type="match status" value="1"/>
</dbReference>
<proteinExistence type="predicted"/>
<dbReference type="FunFam" id="3.10.20.30:FF:000020">
    <property type="entry name" value="Xanthine dehydrogenase iron-sulfur subunit"/>
    <property type="match status" value="1"/>
</dbReference>
<dbReference type="InterPro" id="IPR006058">
    <property type="entry name" value="2Fe2S_fd_BS"/>
</dbReference>
<keyword evidence="4" id="KW-0408">Iron</keyword>
<dbReference type="EMBL" id="JAWXYB010000018">
    <property type="protein sequence ID" value="MDX5931014.1"/>
    <property type="molecule type" value="Genomic_DNA"/>
</dbReference>
<dbReference type="GO" id="GO:0046872">
    <property type="term" value="F:metal ion binding"/>
    <property type="evidence" value="ECO:0007669"/>
    <property type="project" value="UniProtKB-KW"/>
</dbReference>
<evidence type="ECO:0000256" key="3">
    <source>
        <dbReference type="ARBA" id="ARBA00023002"/>
    </source>
</evidence>
<dbReference type="PROSITE" id="PS51085">
    <property type="entry name" value="2FE2S_FER_2"/>
    <property type="match status" value="1"/>
</dbReference>